<protein>
    <recommendedName>
        <fullName evidence="1">Methyltransferase FkbM domain-containing protein</fullName>
    </recommendedName>
</protein>
<dbReference type="PANTHER" id="PTHR34009">
    <property type="entry name" value="PROTEIN STAR"/>
    <property type="match status" value="1"/>
</dbReference>
<dbReference type="InterPro" id="IPR029063">
    <property type="entry name" value="SAM-dependent_MTases_sf"/>
</dbReference>
<comment type="caution">
    <text evidence="2">The sequence shown here is derived from an EMBL/GenBank/DDBJ whole genome shotgun (WGS) entry which is preliminary data.</text>
</comment>
<dbReference type="PANTHER" id="PTHR34009:SF2">
    <property type="entry name" value="PROTEIN STAR"/>
    <property type="match status" value="1"/>
</dbReference>
<name>A0A0V7ZP58_9CYAN</name>
<dbReference type="GO" id="GO:0005886">
    <property type="term" value="C:plasma membrane"/>
    <property type="evidence" value="ECO:0007669"/>
    <property type="project" value="TreeGrafter"/>
</dbReference>
<dbReference type="AlphaFoldDB" id="A0A0V7ZP58"/>
<dbReference type="RefSeq" id="WP_027844130.1">
    <property type="nucleotide sequence ID" value="NZ_LMTZ01000098.1"/>
</dbReference>
<dbReference type="GO" id="GO:0005737">
    <property type="term" value="C:cytoplasm"/>
    <property type="evidence" value="ECO:0007669"/>
    <property type="project" value="GOC"/>
</dbReference>
<evidence type="ECO:0000313" key="3">
    <source>
        <dbReference type="Proteomes" id="UP000053372"/>
    </source>
</evidence>
<accession>A0A0V7ZP58</accession>
<organism evidence="2 3">
    <name type="scientific">Mastigocoleus testarum BC008</name>
    <dbReference type="NCBI Taxonomy" id="371196"/>
    <lineage>
        <taxon>Bacteria</taxon>
        <taxon>Bacillati</taxon>
        <taxon>Cyanobacteriota</taxon>
        <taxon>Cyanophyceae</taxon>
        <taxon>Nostocales</taxon>
        <taxon>Hapalosiphonaceae</taxon>
        <taxon>Mastigocoleus</taxon>
    </lineage>
</organism>
<reference evidence="2 3" key="1">
    <citation type="journal article" date="2015" name="Genome Announc.">
        <title>Draft Genome of the Euendolithic (true boring) Cyanobacterium Mastigocoleus testarum strain BC008.</title>
        <authorList>
            <person name="Guida B.S."/>
            <person name="Garcia-Pichel F."/>
        </authorList>
    </citation>
    <scope>NUCLEOTIDE SEQUENCE [LARGE SCALE GENOMIC DNA]</scope>
    <source>
        <strain evidence="2 3">BC008</strain>
    </source>
</reference>
<dbReference type="SUPFAM" id="SSF53335">
    <property type="entry name" value="S-adenosyl-L-methionine-dependent methyltransferases"/>
    <property type="match status" value="1"/>
</dbReference>
<evidence type="ECO:0000313" key="2">
    <source>
        <dbReference type="EMBL" id="KST66210.1"/>
    </source>
</evidence>
<dbReference type="NCBIfam" id="TIGR01444">
    <property type="entry name" value="fkbM_fam"/>
    <property type="match status" value="1"/>
</dbReference>
<dbReference type="GO" id="GO:0016197">
    <property type="term" value="P:endosomal transport"/>
    <property type="evidence" value="ECO:0007669"/>
    <property type="project" value="TreeGrafter"/>
</dbReference>
<dbReference type="Proteomes" id="UP000053372">
    <property type="component" value="Unassembled WGS sequence"/>
</dbReference>
<evidence type="ECO:0000259" key="1">
    <source>
        <dbReference type="Pfam" id="PF05050"/>
    </source>
</evidence>
<sequence length="239" mass="27897">MGLITRYFHQFGLLNFIRFVSLELISKIFDSHNIYSYSQTGEDRIITSYLWKNEGFYIDVGCNHPIHYSNTFILYRRGWTGINIDANETLISKYKRLRKRDTNICAVVSDQEKEVVFTEFDDSFVSSINAEHVENWKNHRQVSNQHVVTSISLNTILEKCNAPKVIDLLSIDVEGHDFEVLSSLDLNIYRPRLIVVEIHKFDINNPSTSKIYEHLTKHNYKMVSYAVMNGYFLDALAEK</sequence>
<feature type="domain" description="Methyltransferase FkbM" evidence="1">
    <location>
        <begin position="59"/>
        <end position="222"/>
    </location>
</feature>
<dbReference type="InterPro" id="IPR053202">
    <property type="entry name" value="EGF_Rcpt_Signaling_Reg"/>
</dbReference>
<dbReference type="Pfam" id="PF05050">
    <property type="entry name" value="Methyltransf_21"/>
    <property type="match status" value="1"/>
</dbReference>
<dbReference type="EMBL" id="LMTZ01000098">
    <property type="protein sequence ID" value="KST66210.1"/>
    <property type="molecule type" value="Genomic_DNA"/>
</dbReference>
<gene>
    <name evidence="2" type="ORF">BC008_24875</name>
</gene>
<proteinExistence type="predicted"/>
<dbReference type="OrthoDB" id="9810122at2"/>
<dbReference type="GO" id="GO:0006888">
    <property type="term" value="P:endoplasmic reticulum to Golgi vesicle-mediated transport"/>
    <property type="evidence" value="ECO:0007669"/>
    <property type="project" value="TreeGrafter"/>
</dbReference>
<dbReference type="InterPro" id="IPR006342">
    <property type="entry name" value="FkbM_mtfrase"/>
</dbReference>
<keyword evidence="3" id="KW-1185">Reference proteome</keyword>
<dbReference type="Gene3D" id="3.40.50.150">
    <property type="entry name" value="Vaccinia Virus protein VP39"/>
    <property type="match status" value="1"/>
</dbReference>